<gene>
    <name evidence="1" type="ORF">CCUS01_03672</name>
</gene>
<reference evidence="1" key="1">
    <citation type="submission" date="2016-11" db="EMBL/GenBank/DDBJ databases">
        <title>The genome sequence of Colletotrichum cuscutae.</title>
        <authorList>
            <person name="Baroncelli R."/>
        </authorList>
    </citation>
    <scope>NUCLEOTIDE SEQUENCE</scope>
    <source>
        <strain evidence="1">IMI 304802</strain>
    </source>
</reference>
<evidence type="ECO:0000313" key="1">
    <source>
        <dbReference type="EMBL" id="KAK1487327.1"/>
    </source>
</evidence>
<comment type="caution">
    <text evidence="1">The sequence shown here is derived from an EMBL/GenBank/DDBJ whole genome shotgun (WGS) entry which is preliminary data.</text>
</comment>
<evidence type="ECO:0000313" key="2">
    <source>
        <dbReference type="Proteomes" id="UP001239213"/>
    </source>
</evidence>
<keyword evidence="2" id="KW-1185">Reference proteome</keyword>
<dbReference type="EMBL" id="MPDP01000057">
    <property type="protein sequence ID" value="KAK1487327.1"/>
    <property type="molecule type" value="Genomic_DNA"/>
</dbReference>
<proteinExistence type="predicted"/>
<dbReference type="AlphaFoldDB" id="A0AAI9VIL1"/>
<protein>
    <submittedName>
        <fullName evidence="1">Uncharacterized protein</fullName>
    </submittedName>
</protein>
<dbReference type="Proteomes" id="UP001239213">
    <property type="component" value="Unassembled WGS sequence"/>
</dbReference>
<organism evidence="1 2">
    <name type="scientific">Colletotrichum cuscutae</name>
    <dbReference type="NCBI Taxonomy" id="1209917"/>
    <lineage>
        <taxon>Eukaryota</taxon>
        <taxon>Fungi</taxon>
        <taxon>Dikarya</taxon>
        <taxon>Ascomycota</taxon>
        <taxon>Pezizomycotina</taxon>
        <taxon>Sordariomycetes</taxon>
        <taxon>Hypocreomycetidae</taxon>
        <taxon>Glomerellales</taxon>
        <taxon>Glomerellaceae</taxon>
        <taxon>Colletotrichum</taxon>
        <taxon>Colletotrichum acutatum species complex</taxon>
    </lineage>
</organism>
<accession>A0AAI9VIL1</accession>
<name>A0AAI9VIL1_9PEZI</name>
<sequence>MPGKGPMLQGGCYANVVQLPVKPPYSVKSMGFQSSPLPLRRRNRFMDKGSLNLDLEARKARPPLRAARRPPSSMLIPASTRFARLSFSFLCPPKDTLGTLLDTCGYGYILQALQLAARVKHPSRDGELHVV</sequence>